<organism evidence="4 5">
    <name type="scientific">Steccherinum ochraceum</name>
    <dbReference type="NCBI Taxonomy" id="92696"/>
    <lineage>
        <taxon>Eukaryota</taxon>
        <taxon>Fungi</taxon>
        <taxon>Dikarya</taxon>
        <taxon>Basidiomycota</taxon>
        <taxon>Agaricomycotina</taxon>
        <taxon>Agaricomycetes</taxon>
        <taxon>Polyporales</taxon>
        <taxon>Steccherinaceae</taxon>
        <taxon>Steccherinum</taxon>
    </lineage>
</organism>
<proteinExistence type="predicted"/>
<keyword evidence="2" id="KW-0472">Membrane</keyword>
<reference evidence="4 5" key="1">
    <citation type="submission" date="2018-11" db="EMBL/GenBank/DDBJ databases">
        <title>Genome assembly of Steccherinum ochraceum LE-BIN_3174, the white-rot fungus of the Steccherinaceae family (The Residual Polyporoid clade, Polyporales, Basidiomycota).</title>
        <authorList>
            <person name="Fedorova T.V."/>
            <person name="Glazunova O.A."/>
            <person name="Landesman E.O."/>
            <person name="Moiseenko K.V."/>
            <person name="Psurtseva N.V."/>
            <person name="Savinova O.S."/>
            <person name="Shakhova N.V."/>
            <person name="Tyazhelova T.V."/>
            <person name="Vasina D.V."/>
        </authorList>
    </citation>
    <scope>NUCLEOTIDE SEQUENCE [LARGE SCALE GENOMIC DNA]</scope>
    <source>
        <strain evidence="4 5">LE-BIN_3174</strain>
    </source>
</reference>
<comment type="caution">
    <text evidence="4">The sequence shown here is derived from an EMBL/GenBank/DDBJ whole genome shotgun (WGS) entry which is preliminary data.</text>
</comment>
<dbReference type="Gene3D" id="2.80.10.50">
    <property type="match status" value="3"/>
</dbReference>
<dbReference type="PROSITE" id="PS50231">
    <property type="entry name" value="RICIN_B_LECTIN"/>
    <property type="match status" value="1"/>
</dbReference>
<accession>A0A4R0RLX9</accession>
<dbReference type="EMBL" id="RWJN01000114">
    <property type="protein sequence ID" value="TCD67005.1"/>
    <property type="molecule type" value="Genomic_DNA"/>
</dbReference>
<dbReference type="Proteomes" id="UP000292702">
    <property type="component" value="Unassembled WGS sequence"/>
</dbReference>
<feature type="transmembrane region" description="Helical" evidence="2">
    <location>
        <begin position="185"/>
        <end position="212"/>
    </location>
</feature>
<evidence type="ECO:0000313" key="5">
    <source>
        <dbReference type="Proteomes" id="UP000292702"/>
    </source>
</evidence>
<dbReference type="SUPFAM" id="SSF50370">
    <property type="entry name" value="Ricin B-like lectins"/>
    <property type="match status" value="2"/>
</dbReference>
<evidence type="ECO:0000256" key="1">
    <source>
        <dbReference type="SAM" id="MobiDB-lite"/>
    </source>
</evidence>
<keyword evidence="2" id="KW-1133">Transmembrane helix</keyword>
<evidence type="ECO:0000313" key="4">
    <source>
        <dbReference type="EMBL" id="TCD67005.1"/>
    </source>
</evidence>
<sequence>MSSVEKDVELGATRGTVPTQSNSQNLGSQVPADRLYSLYINEAEKYDEALVARLETSSDSLLIFAGLFSATVTALIIESYTTLTEAPTDASVFYLAQIAQLLAGNSSTSPPQVAISPTFVTPTSAIRVNILWVLSLVVSLACALGATLIQTWTNRYTRLVSQFANVTHRAQQREFYFEGMKQSRLVVVAETLPGLLHLSLFLFLAGLVEFFFQIDVHVAWATLGAVIAVSAMYLALTLMPLIHASTPYQTPLSMRLPNALRRLVRRWKEELQAKHYPRHHARNIEDVNTGFVLRQSRALQWLLDRMTGVYSFDKFVEGIQPFLEAVDHGTRIIFQLNVNSDVDDRRRYLSAHIGFRLHSCLDGSSDMTLRRAQVRATAGALWHLLIRIQAGDMDDMIAPGGSEDSSQWHPASQHLQQWLHPYTLRALRRLRSDPDPFISLYAICTSMVTLHHALRSFCEHLSTNPLAVPVGWGFMQLLSECDSTSVHYVAKSSFDFDVLTTCLLPPPNDDVGLKSRAEETLDDFGTSALGRSRLSLDMATNSSKDLVTLTETEVRNTCHLAALILLLEHLLDETSNLQPSNAVLDMIQSTVKLITVNTNAGGTTEEMQRQFVALLERFFYPQERNVPFAQFLGGRATFVSKAVQDLLASVSQTLDHHVWARKAMKIVYGMDWAVRLEDFLLSDAQSGRVGKVIFDSRSLKSGANYFLCCEGRENVLDLSGSNHRTVLVYSFNGGDNQKWQLLHNGQYWAVRCLKTGTFLGTDIRSGNLAEATPVYAIHEGAYVWEIRKVGAASTKYHLYYAGTEYAIGRRKINAVEVRNVLVYTPSSQAKCTLGALDPLVKPDVKYYLLQGDSSLAMDLSGVDNRAVLIFPLHGGENQKWRFVPVDEHWIIQNIKTGAQLDADTEFALSQIPGVNRVGLTRSETAPRLRWKLIESDELLSKVATRPKALENYTLNSTTGLGSASLRSGSKYLLYSQDSNNALDVSGVDNKTVLIWSFHGGLNQKWVLKQEGEHWTIQSMMTAQFLCTDGPPVDGAAVIIAGHASYWEIRPDRPDKTTSSTRPQIEGPINDTVRAASGARYSIFLAGTQLGLAVGTHQPLQPGAVVKLSETSKARVEWRLEMIQ</sequence>
<evidence type="ECO:0000256" key="2">
    <source>
        <dbReference type="SAM" id="Phobius"/>
    </source>
</evidence>
<dbReference type="InterPro" id="IPR045338">
    <property type="entry name" value="DUF6535"/>
</dbReference>
<dbReference type="InterPro" id="IPR000772">
    <property type="entry name" value="Ricin_B_lectin"/>
</dbReference>
<feature type="transmembrane region" description="Helical" evidence="2">
    <location>
        <begin position="60"/>
        <end position="77"/>
    </location>
</feature>
<keyword evidence="2" id="KW-0812">Transmembrane</keyword>
<keyword evidence="5" id="KW-1185">Reference proteome</keyword>
<feature type="transmembrane region" description="Helical" evidence="2">
    <location>
        <begin position="130"/>
        <end position="149"/>
    </location>
</feature>
<dbReference type="SMART" id="SM00458">
    <property type="entry name" value="RICIN"/>
    <property type="match status" value="1"/>
</dbReference>
<dbReference type="Pfam" id="PF20153">
    <property type="entry name" value="DUF6535"/>
    <property type="match status" value="1"/>
</dbReference>
<feature type="region of interest" description="Disordered" evidence="1">
    <location>
        <begin position="1"/>
        <end position="28"/>
    </location>
</feature>
<dbReference type="AlphaFoldDB" id="A0A4R0RLX9"/>
<evidence type="ECO:0000259" key="3">
    <source>
        <dbReference type="SMART" id="SM00458"/>
    </source>
</evidence>
<dbReference type="OrthoDB" id="3228793at2759"/>
<name>A0A4R0RLX9_9APHY</name>
<feature type="domain" description="Ricin B lectin" evidence="3">
    <location>
        <begin position="845"/>
        <end position="1008"/>
    </location>
</feature>
<feature type="compositionally biased region" description="Polar residues" evidence="1">
    <location>
        <begin position="16"/>
        <end position="28"/>
    </location>
</feature>
<gene>
    <name evidence="4" type="ORF">EIP91_000685</name>
</gene>
<dbReference type="InterPro" id="IPR035992">
    <property type="entry name" value="Ricin_B-like_lectins"/>
</dbReference>
<feature type="transmembrane region" description="Helical" evidence="2">
    <location>
        <begin position="218"/>
        <end position="242"/>
    </location>
</feature>
<protein>
    <recommendedName>
        <fullName evidence="3">Ricin B lectin domain-containing protein</fullName>
    </recommendedName>
</protein>